<feature type="region of interest" description="Disordered" evidence="1">
    <location>
        <begin position="1"/>
        <end position="24"/>
    </location>
</feature>
<evidence type="ECO:0000313" key="3">
    <source>
        <dbReference type="Proteomes" id="UP001165121"/>
    </source>
</evidence>
<evidence type="ECO:0000313" key="2">
    <source>
        <dbReference type="EMBL" id="GMF38351.1"/>
    </source>
</evidence>
<dbReference type="EMBL" id="BSXT01001083">
    <property type="protein sequence ID" value="GMF38351.1"/>
    <property type="molecule type" value="Genomic_DNA"/>
</dbReference>
<feature type="region of interest" description="Disordered" evidence="1">
    <location>
        <begin position="435"/>
        <end position="459"/>
    </location>
</feature>
<dbReference type="AlphaFoldDB" id="A0A9W6XH34"/>
<feature type="compositionally biased region" description="Basic residues" evidence="1">
    <location>
        <begin position="443"/>
        <end position="452"/>
    </location>
</feature>
<keyword evidence="3" id="KW-1185">Reference proteome</keyword>
<accession>A0A9W6XH34</accession>
<gene>
    <name evidence="2" type="ORF">Pfra01_001102600</name>
</gene>
<dbReference type="Proteomes" id="UP001165121">
    <property type="component" value="Unassembled WGS sequence"/>
</dbReference>
<proteinExistence type="predicted"/>
<organism evidence="2 3">
    <name type="scientific">Phytophthora fragariaefolia</name>
    <dbReference type="NCBI Taxonomy" id="1490495"/>
    <lineage>
        <taxon>Eukaryota</taxon>
        <taxon>Sar</taxon>
        <taxon>Stramenopiles</taxon>
        <taxon>Oomycota</taxon>
        <taxon>Peronosporomycetes</taxon>
        <taxon>Peronosporales</taxon>
        <taxon>Peronosporaceae</taxon>
        <taxon>Phytophthora</taxon>
    </lineage>
</organism>
<reference evidence="2" key="1">
    <citation type="submission" date="2023-04" db="EMBL/GenBank/DDBJ databases">
        <title>Phytophthora fragariaefolia NBRC 109709.</title>
        <authorList>
            <person name="Ichikawa N."/>
            <person name="Sato H."/>
            <person name="Tonouchi N."/>
        </authorList>
    </citation>
    <scope>NUCLEOTIDE SEQUENCE</scope>
    <source>
        <strain evidence="2">NBRC 109709</strain>
    </source>
</reference>
<evidence type="ECO:0000256" key="1">
    <source>
        <dbReference type="SAM" id="MobiDB-lite"/>
    </source>
</evidence>
<dbReference type="OrthoDB" id="162570at2759"/>
<comment type="caution">
    <text evidence="2">The sequence shown here is derived from an EMBL/GenBank/DDBJ whole genome shotgun (WGS) entry which is preliminary data.</text>
</comment>
<sequence>MRDDEIDGSGSKLPRQVPRDGGDLIKGFVHEAEQRRIACRHSEDDQLEVRPEAPLSHVDNQQEEDTAAIVGGLFTVKHVHHRNRQISLTPAMLPAAAAAAASGLGINNKPIFTFTRRKLQMESVNAGAQTPGLSRNTDNGHRTAATTVASPTSVTITTSHHLGHRSRASNLAAKLDAILRSSPWMRRKVVMQAQLKGQTQRTLSNTSTLRILASPTSPVHHHQEIPDVSSGSANENPHKQRKGGHTLNEVDSSELDKRIIATFQRCKCIMRKRRAEQAALNLVHGNSRAQPVSSMGLVNGSNVPGRNGGKMRREIDAQSSNMASILSRRVIGEVPALKFFDEDEPILGEQTVPDPILIAVAAARARSLQDSHDGKTSSSGPIQLTKLHARTLGDLMVPSSIGGGSLGTSPHRRLTPRGVCYTLDESGCRRIKMQSGAPARTRTGAHKTQGSHKKSEDITVERATSKILRRKYAGR</sequence>
<protein>
    <submittedName>
        <fullName evidence="2">Unnamed protein product</fullName>
    </submittedName>
</protein>
<name>A0A9W6XH34_9STRA</name>
<feature type="region of interest" description="Disordered" evidence="1">
    <location>
        <begin position="215"/>
        <end position="250"/>
    </location>
</feature>